<evidence type="ECO:0000256" key="1">
    <source>
        <dbReference type="ARBA" id="ARBA00022723"/>
    </source>
</evidence>
<dbReference type="InterPro" id="IPR004360">
    <property type="entry name" value="Glyas_Fos-R_dOase_dom"/>
</dbReference>
<accession>A0AAT9H772</accession>
<reference evidence="3" key="1">
    <citation type="submission" date="2024-05" db="EMBL/GenBank/DDBJ databases">
        <title>Whole-Genome Sequence of CFS9, a Potential Fish Probiotic Isolated from the Body Surface of Silurus asotus.</title>
        <authorList>
            <person name="Kojima M."/>
            <person name="Tobioka K."/>
            <person name="Yokota K."/>
            <person name="Nakatani H."/>
            <person name="Hori K."/>
            <person name="Tamaru Y."/>
            <person name="Okazaki F."/>
        </authorList>
    </citation>
    <scope>NUCLEOTIDE SEQUENCE</scope>
    <source>
        <strain evidence="3">CFS9</strain>
    </source>
</reference>
<evidence type="ECO:0000259" key="2">
    <source>
        <dbReference type="PROSITE" id="PS51819"/>
    </source>
</evidence>
<dbReference type="SUPFAM" id="SSF54593">
    <property type="entry name" value="Glyoxalase/Bleomycin resistance protein/Dihydroxybiphenyl dioxygenase"/>
    <property type="match status" value="1"/>
</dbReference>
<dbReference type="Pfam" id="PF00903">
    <property type="entry name" value="Glyoxalase"/>
    <property type="match status" value="1"/>
</dbReference>
<dbReference type="InterPro" id="IPR029068">
    <property type="entry name" value="Glyas_Bleomycin-R_OHBP_Dase"/>
</dbReference>
<dbReference type="PANTHER" id="PTHR43048">
    <property type="entry name" value="METHYLMALONYL-COA EPIMERASE"/>
    <property type="match status" value="1"/>
</dbReference>
<dbReference type="RefSeq" id="WP_369616325.1">
    <property type="nucleotide sequence ID" value="NZ_AP031573.1"/>
</dbReference>
<dbReference type="AlphaFoldDB" id="A0AAT9H772"/>
<dbReference type="PROSITE" id="PS51819">
    <property type="entry name" value="VOC"/>
    <property type="match status" value="1"/>
</dbReference>
<sequence>MNKQKLDFPIKCFNIDHYTLIVPNAKVVSDFHQNVLGYKLINTILVNAGSASEGKHDMLNYVLGWPNNEKGVMVVTEGLTKESIFHKFYEKFGQGIHHVAFEVDDIEDIFELLVTKGIEMTSDKILRDPLSGLRQFFISNKYTGVFIELIERKSETEDKTSEKQGFFTHDNMSGLANTMKSYLDDPNLKNDDDIKSLDKTNYFEVSECIEVDRIDNIQINVAEVQSAKNFLNSVLGFNIEGEKMINPHEKDKFLRLSEIQDSQNGVIPVELALKTFNFEKSKNILESLNLDFTVQGGSIKLEKEYAGYPLTLLHD</sequence>
<name>A0AAT9H772_9FLAO</name>
<protein>
    <recommendedName>
        <fullName evidence="2">VOC domain-containing protein</fullName>
    </recommendedName>
</protein>
<feature type="domain" description="VOC" evidence="2">
    <location>
        <begin position="14"/>
        <end position="152"/>
    </location>
</feature>
<dbReference type="GO" id="GO:0046872">
    <property type="term" value="F:metal ion binding"/>
    <property type="evidence" value="ECO:0007669"/>
    <property type="project" value="UniProtKB-KW"/>
</dbReference>
<dbReference type="PANTHER" id="PTHR43048:SF3">
    <property type="entry name" value="METHYLMALONYL-COA EPIMERASE, MITOCHONDRIAL"/>
    <property type="match status" value="1"/>
</dbReference>
<dbReference type="Gene3D" id="3.10.180.10">
    <property type="entry name" value="2,3-Dihydroxybiphenyl 1,2-Dioxygenase, domain 1"/>
    <property type="match status" value="1"/>
</dbReference>
<gene>
    <name evidence="3" type="ORF">CFS9_39680</name>
</gene>
<dbReference type="GO" id="GO:0004493">
    <property type="term" value="F:methylmalonyl-CoA epimerase activity"/>
    <property type="evidence" value="ECO:0007669"/>
    <property type="project" value="TreeGrafter"/>
</dbReference>
<evidence type="ECO:0000313" key="3">
    <source>
        <dbReference type="EMBL" id="BFM45327.1"/>
    </source>
</evidence>
<dbReference type="EMBL" id="AP031573">
    <property type="protein sequence ID" value="BFM45327.1"/>
    <property type="molecule type" value="Genomic_DNA"/>
</dbReference>
<keyword evidence="1" id="KW-0479">Metal-binding</keyword>
<proteinExistence type="predicted"/>
<dbReference type="InterPro" id="IPR051785">
    <property type="entry name" value="MMCE/EMCE_epimerase"/>
</dbReference>
<dbReference type="InterPro" id="IPR037523">
    <property type="entry name" value="VOC_core"/>
</dbReference>
<dbReference type="GO" id="GO:0046491">
    <property type="term" value="P:L-methylmalonyl-CoA metabolic process"/>
    <property type="evidence" value="ECO:0007669"/>
    <property type="project" value="TreeGrafter"/>
</dbReference>
<organism evidence="3">
    <name type="scientific">Flavobacterium sp. CFS9</name>
    <dbReference type="NCBI Taxonomy" id="3143118"/>
    <lineage>
        <taxon>Bacteria</taxon>
        <taxon>Pseudomonadati</taxon>
        <taxon>Bacteroidota</taxon>
        <taxon>Flavobacteriia</taxon>
        <taxon>Flavobacteriales</taxon>
        <taxon>Flavobacteriaceae</taxon>
        <taxon>Flavobacterium</taxon>
    </lineage>
</organism>